<keyword evidence="7 9" id="KW-0233">DNA recombination</keyword>
<evidence type="ECO:0000313" key="12">
    <source>
        <dbReference type="EMBL" id="HIT17096.1"/>
    </source>
</evidence>
<dbReference type="Pfam" id="PF02899">
    <property type="entry name" value="Phage_int_SAM_1"/>
    <property type="match status" value="1"/>
</dbReference>
<dbReference type="PROSITE" id="PS51898">
    <property type="entry name" value="TYR_RECOMBINASE"/>
    <property type="match status" value="1"/>
</dbReference>
<evidence type="ECO:0000259" key="10">
    <source>
        <dbReference type="PROSITE" id="PS51898"/>
    </source>
</evidence>
<evidence type="ECO:0000256" key="2">
    <source>
        <dbReference type="ARBA" id="ARBA00022490"/>
    </source>
</evidence>
<evidence type="ECO:0000259" key="11">
    <source>
        <dbReference type="PROSITE" id="PS51900"/>
    </source>
</evidence>
<dbReference type="Proteomes" id="UP000886893">
    <property type="component" value="Unassembled WGS sequence"/>
</dbReference>
<proteinExistence type="inferred from homology"/>
<keyword evidence="6 9" id="KW-0238">DNA-binding</keyword>
<dbReference type="Gene3D" id="1.10.150.130">
    <property type="match status" value="1"/>
</dbReference>
<name>A0A9D1KB73_9FIRM</name>
<evidence type="ECO:0000256" key="6">
    <source>
        <dbReference type="ARBA" id="ARBA00023125"/>
    </source>
</evidence>
<evidence type="ECO:0000256" key="9">
    <source>
        <dbReference type="HAMAP-Rule" id="MF_01808"/>
    </source>
</evidence>
<feature type="active site" evidence="9">
    <location>
        <position position="173"/>
    </location>
</feature>
<comment type="caution">
    <text evidence="12">The sequence shown here is derived from an EMBL/GenBank/DDBJ whole genome shotgun (WGS) entry which is preliminary data.</text>
</comment>
<comment type="similarity">
    <text evidence="9">Belongs to the 'phage' integrase family. XerC subfamily.</text>
</comment>
<feature type="active site" evidence="9">
    <location>
        <position position="271"/>
    </location>
</feature>
<reference evidence="12" key="1">
    <citation type="submission" date="2020-10" db="EMBL/GenBank/DDBJ databases">
        <authorList>
            <person name="Gilroy R."/>
        </authorList>
    </citation>
    <scope>NUCLEOTIDE SEQUENCE</scope>
    <source>
        <strain evidence="12">14508</strain>
    </source>
</reference>
<dbReference type="InterPro" id="IPR002104">
    <property type="entry name" value="Integrase_catalytic"/>
</dbReference>
<sequence length="311" mass="36729">MENARNLIEQYGQYLLQIKGYSKDTVLAYQRDLKQFLDFLNEKKMLIEEVDEEWFQFYLAKLHAQHQSKRSINRKIISLRGFYTYYIKVNHLSIENPLLTLSLLKTDKPLPKDLFLEQVQSLLVMSEKKYEIGLRNQCIVLLLFQSGMRVSELTSLNQEDVDLEEQVIRVIGKGNKERRVYFKESAKKYLMEYLTYAYPQLTLKNPTEQAFFVNQNGHRLTSRMIQILLQQRANMAPKPFKVSPHMLRHTFATHLLNQNADLKMVQELLGHESLSTTQIYTHVTQKRLKEVYESNHPLAKKLKEKKDSLKV</sequence>
<dbReference type="GO" id="GO:0007059">
    <property type="term" value="P:chromosome segregation"/>
    <property type="evidence" value="ECO:0007669"/>
    <property type="project" value="UniProtKB-UniRule"/>
</dbReference>
<evidence type="ECO:0000256" key="7">
    <source>
        <dbReference type="ARBA" id="ARBA00023172"/>
    </source>
</evidence>
<dbReference type="InterPro" id="IPR044068">
    <property type="entry name" value="CB"/>
</dbReference>
<dbReference type="GO" id="GO:0006313">
    <property type="term" value="P:DNA transposition"/>
    <property type="evidence" value="ECO:0007669"/>
    <property type="project" value="UniProtKB-UniRule"/>
</dbReference>
<accession>A0A9D1KB73</accession>
<dbReference type="GO" id="GO:0005737">
    <property type="term" value="C:cytoplasm"/>
    <property type="evidence" value="ECO:0007669"/>
    <property type="project" value="UniProtKB-SubCell"/>
</dbReference>
<feature type="active site" evidence="9">
    <location>
        <position position="149"/>
    </location>
</feature>
<dbReference type="NCBIfam" id="NF001399">
    <property type="entry name" value="PRK00283.1"/>
    <property type="match status" value="1"/>
</dbReference>
<evidence type="ECO:0000256" key="4">
    <source>
        <dbReference type="ARBA" id="ARBA00022829"/>
    </source>
</evidence>
<dbReference type="InterPro" id="IPR023009">
    <property type="entry name" value="Tyrosine_recombinase_XerC/XerD"/>
</dbReference>
<protein>
    <recommendedName>
        <fullName evidence="9">Tyrosine recombinase XerC</fullName>
    </recommendedName>
</protein>
<evidence type="ECO:0000256" key="5">
    <source>
        <dbReference type="ARBA" id="ARBA00022908"/>
    </source>
</evidence>
<keyword evidence="4 9" id="KW-0159">Chromosome partition</keyword>
<dbReference type="InterPro" id="IPR010998">
    <property type="entry name" value="Integrase_recombinase_N"/>
</dbReference>
<dbReference type="GO" id="GO:0009037">
    <property type="term" value="F:tyrosine-based site-specific recombinase activity"/>
    <property type="evidence" value="ECO:0007669"/>
    <property type="project" value="UniProtKB-UniRule"/>
</dbReference>
<dbReference type="CDD" id="cd00798">
    <property type="entry name" value="INT_XerDC_C"/>
    <property type="match status" value="1"/>
</dbReference>
<feature type="domain" description="Tyr recombinase" evidence="10">
    <location>
        <begin position="109"/>
        <end position="293"/>
    </location>
</feature>
<dbReference type="InterPro" id="IPR011010">
    <property type="entry name" value="DNA_brk_join_enz"/>
</dbReference>
<dbReference type="Pfam" id="PF00589">
    <property type="entry name" value="Phage_integrase"/>
    <property type="match status" value="1"/>
</dbReference>
<evidence type="ECO:0000256" key="8">
    <source>
        <dbReference type="ARBA" id="ARBA00023306"/>
    </source>
</evidence>
<reference evidence="12" key="2">
    <citation type="journal article" date="2021" name="PeerJ">
        <title>Extensive microbial diversity within the chicken gut microbiome revealed by metagenomics and culture.</title>
        <authorList>
            <person name="Gilroy R."/>
            <person name="Ravi A."/>
            <person name="Getino M."/>
            <person name="Pursley I."/>
            <person name="Horton D.L."/>
            <person name="Alikhan N.F."/>
            <person name="Baker D."/>
            <person name="Gharbi K."/>
            <person name="Hall N."/>
            <person name="Watson M."/>
            <person name="Adriaenssens E.M."/>
            <person name="Foster-Nyarko E."/>
            <person name="Jarju S."/>
            <person name="Secka A."/>
            <person name="Antonio M."/>
            <person name="Oren A."/>
            <person name="Chaudhuri R.R."/>
            <person name="La Ragione R."/>
            <person name="Hildebrand F."/>
            <person name="Pallen M.J."/>
        </authorList>
    </citation>
    <scope>NUCLEOTIDE SEQUENCE</scope>
    <source>
        <strain evidence="12">14508</strain>
    </source>
</reference>
<comment type="subcellular location">
    <subcellularLocation>
        <location evidence="1 9">Cytoplasm</location>
    </subcellularLocation>
</comment>
<feature type="active site" description="O-(3'-phospho-DNA)-tyrosine intermediate" evidence="9">
    <location>
        <position position="280"/>
    </location>
</feature>
<dbReference type="PANTHER" id="PTHR30349">
    <property type="entry name" value="PHAGE INTEGRASE-RELATED"/>
    <property type="match status" value="1"/>
</dbReference>
<dbReference type="SUPFAM" id="SSF56349">
    <property type="entry name" value="DNA breaking-rejoining enzymes"/>
    <property type="match status" value="1"/>
</dbReference>
<dbReference type="PROSITE" id="PS51900">
    <property type="entry name" value="CB"/>
    <property type="match status" value="1"/>
</dbReference>
<dbReference type="GO" id="GO:0051301">
    <property type="term" value="P:cell division"/>
    <property type="evidence" value="ECO:0007669"/>
    <property type="project" value="UniProtKB-KW"/>
</dbReference>
<dbReference type="AlphaFoldDB" id="A0A9D1KB73"/>
<keyword evidence="8 9" id="KW-0131">Cell cycle</keyword>
<keyword evidence="5 9" id="KW-0229">DNA integration</keyword>
<organism evidence="12 13">
    <name type="scientific">Candidatus Caccosoma faecigallinarum</name>
    <dbReference type="NCBI Taxonomy" id="2840720"/>
    <lineage>
        <taxon>Bacteria</taxon>
        <taxon>Bacillati</taxon>
        <taxon>Bacillota</taxon>
        <taxon>Bacillota incertae sedis</taxon>
        <taxon>Candidatus Caccosoma</taxon>
    </lineage>
</organism>
<keyword evidence="3 9" id="KW-0132">Cell division</keyword>
<feature type="active site" evidence="9">
    <location>
        <position position="248"/>
    </location>
</feature>
<comment type="subunit">
    <text evidence="9">Forms a cyclic heterotetrameric complex composed of two molecules of XerC and two molecules of XerD.</text>
</comment>
<dbReference type="InterPro" id="IPR050090">
    <property type="entry name" value="Tyrosine_recombinase_XerCD"/>
</dbReference>
<evidence type="ECO:0000256" key="3">
    <source>
        <dbReference type="ARBA" id="ARBA00022618"/>
    </source>
</evidence>
<keyword evidence="2 9" id="KW-0963">Cytoplasm</keyword>
<gene>
    <name evidence="9" type="primary">xerC</name>
    <name evidence="12" type="ORF">IAD04_01785</name>
</gene>
<dbReference type="Gene3D" id="1.10.443.10">
    <property type="entry name" value="Intergrase catalytic core"/>
    <property type="match status" value="1"/>
</dbReference>
<dbReference type="InterPro" id="IPR013762">
    <property type="entry name" value="Integrase-like_cat_sf"/>
</dbReference>
<feature type="domain" description="Core-binding (CB)" evidence="11">
    <location>
        <begin position="2"/>
        <end position="87"/>
    </location>
</feature>
<dbReference type="HAMAP" id="MF_01808">
    <property type="entry name" value="Recomb_XerC_XerD"/>
    <property type="match status" value="1"/>
</dbReference>
<dbReference type="PANTHER" id="PTHR30349:SF77">
    <property type="entry name" value="TYROSINE RECOMBINASE XERC"/>
    <property type="match status" value="1"/>
</dbReference>
<dbReference type="GO" id="GO:0003677">
    <property type="term" value="F:DNA binding"/>
    <property type="evidence" value="ECO:0007669"/>
    <property type="project" value="UniProtKB-UniRule"/>
</dbReference>
<evidence type="ECO:0000256" key="1">
    <source>
        <dbReference type="ARBA" id="ARBA00004496"/>
    </source>
</evidence>
<dbReference type="EMBL" id="DVKI01000051">
    <property type="protein sequence ID" value="HIT17096.1"/>
    <property type="molecule type" value="Genomic_DNA"/>
</dbReference>
<dbReference type="InterPro" id="IPR004107">
    <property type="entry name" value="Integrase_SAM-like_N"/>
</dbReference>
<feature type="active site" evidence="9">
    <location>
        <position position="245"/>
    </location>
</feature>
<dbReference type="NCBIfam" id="NF040815">
    <property type="entry name" value="recomb_XerA_Arch"/>
    <property type="match status" value="1"/>
</dbReference>
<evidence type="ECO:0000313" key="13">
    <source>
        <dbReference type="Proteomes" id="UP000886893"/>
    </source>
</evidence>
<comment type="function">
    <text evidence="9">Site-specific tyrosine recombinase, which acts by catalyzing the cutting and rejoining of the recombining DNA molecules. The XerC-XerD complex is essential to convert dimers of the bacterial chromosome into monomers to permit their segregation at cell division. It also contributes to the segregational stability of plasmids.</text>
</comment>